<sequence>MITTPIALVQYSQRPPTIRGSKRKAEQMNVATNGEPTAKCPYLGKCQYKTGKCFNERTLKRNGDAHSLCEEHRIKQNLNQRRSDRKYQKVHAIRCRHRRALLKKQVSMIMAQQLFLGQQQQKTFVTPLSQCNASHMISTNSNCDPVTASASTPANVARRFQVLQPSSAFVLDSQNNIGSSLVLSFSNAEATELSPITSVNDEFTPSGIDNFTPYLFQRAPDVQSLAVQQFVESDESSSVGDNLGYVPIGSSLGDKHPCTWSNDDIELLQTILLA</sequence>
<dbReference type="Proteomes" id="UP000002640">
    <property type="component" value="Unassembled WGS sequence"/>
</dbReference>
<evidence type="ECO:0000313" key="2">
    <source>
        <dbReference type="Proteomes" id="UP000002640"/>
    </source>
</evidence>
<gene>
    <name evidence="1" type="ORF">PHYSODRAFT_252155</name>
</gene>
<reference evidence="1 2" key="1">
    <citation type="journal article" date="2006" name="Science">
        <title>Phytophthora genome sequences uncover evolutionary origins and mechanisms of pathogenesis.</title>
        <authorList>
            <person name="Tyler B.M."/>
            <person name="Tripathy S."/>
            <person name="Zhang X."/>
            <person name="Dehal P."/>
            <person name="Jiang R.H."/>
            <person name="Aerts A."/>
            <person name="Arredondo F.D."/>
            <person name="Baxter L."/>
            <person name="Bensasson D."/>
            <person name="Beynon J.L."/>
            <person name="Chapman J."/>
            <person name="Damasceno C.M."/>
            <person name="Dorrance A.E."/>
            <person name="Dou D."/>
            <person name="Dickerman A.W."/>
            <person name="Dubchak I.L."/>
            <person name="Garbelotto M."/>
            <person name="Gijzen M."/>
            <person name="Gordon S.G."/>
            <person name="Govers F."/>
            <person name="Grunwald N.J."/>
            <person name="Huang W."/>
            <person name="Ivors K.L."/>
            <person name="Jones R.W."/>
            <person name="Kamoun S."/>
            <person name="Krampis K."/>
            <person name="Lamour K.H."/>
            <person name="Lee M.K."/>
            <person name="McDonald W.H."/>
            <person name="Medina M."/>
            <person name="Meijer H.J."/>
            <person name="Nordberg E.K."/>
            <person name="Maclean D.J."/>
            <person name="Ospina-Giraldo M.D."/>
            <person name="Morris P.F."/>
            <person name="Phuntumart V."/>
            <person name="Putnam N.H."/>
            <person name="Rash S."/>
            <person name="Rose J.K."/>
            <person name="Sakihama Y."/>
            <person name="Salamov A.A."/>
            <person name="Savidor A."/>
            <person name="Scheuring C.F."/>
            <person name="Smith B.M."/>
            <person name="Sobral B.W."/>
            <person name="Terry A."/>
            <person name="Torto-Alalibo T.A."/>
            <person name="Win J."/>
            <person name="Xu Z."/>
            <person name="Zhang H."/>
            <person name="Grigoriev I.V."/>
            <person name="Rokhsar D.S."/>
            <person name="Boore J.L."/>
        </authorList>
    </citation>
    <scope>NUCLEOTIDE SEQUENCE [LARGE SCALE GENOMIC DNA]</scope>
    <source>
        <strain evidence="1 2">P6497</strain>
    </source>
</reference>
<name>G4ZBB1_PHYSP</name>
<dbReference type="GeneID" id="20638235"/>
<protein>
    <submittedName>
        <fullName evidence="1">Uncharacterized protein</fullName>
    </submittedName>
</protein>
<dbReference type="OMA" id="CNASHMI"/>
<dbReference type="KEGG" id="psoj:PHYSODRAFT_252155"/>
<proteinExistence type="predicted"/>
<accession>G4ZBB1</accession>
<keyword evidence="2" id="KW-1185">Reference proteome</keyword>
<dbReference type="EMBL" id="JH159153">
    <property type="protein sequence ID" value="EGZ22707.1"/>
    <property type="molecule type" value="Genomic_DNA"/>
</dbReference>
<evidence type="ECO:0000313" key="1">
    <source>
        <dbReference type="EMBL" id="EGZ22707.1"/>
    </source>
</evidence>
<dbReference type="AlphaFoldDB" id="G4ZBB1"/>
<organism evidence="1 2">
    <name type="scientific">Phytophthora sojae (strain P6497)</name>
    <name type="common">Soybean stem and root rot agent</name>
    <name type="synonym">Phytophthora megasperma f. sp. glycines</name>
    <dbReference type="NCBI Taxonomy" id="1094619"/>
    <lineage>
        <taxon>Eukaryota</taxon>
        <taxon>Sar</taxon>
        <taxon>Stramenopiles</taxon>
        <taxon>Oomycota</taxon>
        <taxon>Peronosporomycetes</taxon>
        <taxon>Peronosporales</taxon>
        <taxon>Peronosporaceae</taxon>
        <taxon>Phytophthora</taxon>
    </lineage>
</organism>
<dbReference type="RefSeq" id="XP_009525424.1">
    <property type="nucleotide sequence ID" value="XM_009527129.1"/>
</dbReference>
<dbReference type="InParanoid" id="G4ZBB1"/>